<evidence type="ECO:0000256" key="5">
    <source>
        <dbReference type="RuleBase" id="RU000416"/>
    </source>
</evidence>
<keyword evidence="1 4" id="KW-0489">Methyltransferase</keyword>
<dbReference type="Proteomes" id="UP000243236">
    <property type="component" value="Segment"/>
</dbReference>
<dbReference type="Pfam" id="PF00145">
    <property type="entry name" value="DNA_methylase"/>
    <property type="match status" value="1"/>
</dbReference>
<evidence type="ECO:0000256" key="3">
    <source>
        <dbReference type="ARBA" id="ARBA00022691"/>
    </source>
</evidence>
<dbReference type="InterPro" id="IPR001525">
    <property type="entry name" value="C5_MeTfrase"/>
</dbReference>
<dbReference type="InterPro" id="IPR018117">
    <property type="entry name" value="C5_DNA_meth_AS"/>
</dbReference>
<evidence type="ECO:0000256" key="1">
    <source>
        <dbReference type="ARBA" id="ARBA00022603"/>
    </source>
</evidence>
<protein>
    <recommendedName>
        <fullName evidence="6">Cytosine-specific methyltransferase</fullName>
        <ecNumber evidence="6">2.1.1.37</ecNumber>
    </recommendedName>
</protein>
<name>M1HKH3_9PHYC</name>
<dbReference type="InterPro" id="IPR050750">
    <property type="entry name" value="C5-MTase"/>
</dbReference>
<dbReference type="InterPro" id="IPR029063">
    <property type="entry name" value="SAM-dependent_MTases_sf"/>
</dbReference>
<evidence type="ECO:0000256" key="2">
    <source>
        <dbReference type="ARBA" id="ARBA00022679"/>
    </source>
</evidence>
<dbReference type="SUPFAM" id="SSF53335">
    <property type="entry name" value="S-adenosyl-L-methionine-dependent methyltransferases"/>
    <property type="match status" value="1"/>
</dbReference>
<dbReference type="RefSeq" id="YP_009702000.1">
    <property type="nucleotide sequence ID" value="NC_044937.1"/>
</dbReference>
<sequence length="351" mass="39752">MLRALDLFSGIGGITYGLRGIVTPVAYVEKNKDAREFLQKKHPDVPVFDDVCAFDATEWKGKVDIITGGWPCTGFSIAGKGAGFEHEASGLFSEVVRITNECEPRYLFLENSHILSKKTNVSVVVNALDKLGYDCKWLTCRATNVGAPHQRHRWFCLVIKRGASVITDLPLVDTFNWSSGEPDKQIKNYTPINRTVSSWLGNAVVPDQVRYAFTTLNTMSTEIATYQHDINKFQNCGFSLKSEIYWSRIKIQERPPLYITLTQENPPNKHKATTPHIKTITKKFWSTPVFSHNPSGVNFLTYRSSKLLGTQVKFAEGGFAGMYVNPDWVRWLMGYPEDYFTLAYKDHETQS</sequence>
<evidence type="ECO:0000256" key="4">
    <source>
        <dbReference type="PROSITE-ProRule" id="PRU01016"/>
    </source>
</evidence>
<dbReference type="EMBL" id="JX997159">
    <property type="protein sequence ID" value="AGE50664.1"/>
    <property type="molecule type" value="Genomic_DNA"/>
</dbReference>
<feature type="active site" evidence="4">
    <location>
        <position position="72"/>
    </location>
</feature>
<comment type="similarity">
    <text evidence="4 5">Belongs to the class I-like SAM-binding methyltransferase superfamily. C5-methyltransferase family.</text>
</comment>
<proteinExistence type="inferred from homology"/>
<evidence type="ECO:0000313" key="8">
    <source>
        <dbReference type="Proteomes" id="UP000243236"/>
    </source>
</evidence>
<dbReference type="KEGG" id="vg:41900574"/>
<dbReference type="NCBIfam" id="TIGR00675">
    <property type="entry name" value="dcm"/>
    <property type="match status" value="1"/>
</dbReference>
<dbReference type="Gene3D" id="3.40.50.150">
    <property type="entry name" value="Vaccinia Virus protein VP39"/>
    <property type="match status" value="1"/>
</dbReference>
<reference evidence="7 8" key="1">
    <citation type="submission" date="2012-10" db="EMBL/GenBank/DDBJ databases">
        <title>Towards defining the chloroviruses: a genomic journey through a genus of large DNA viruses.</title>
        <authorList>
            <person name="Jeanniard A."/>
            <person name="Dunigan D.D."/>
            <person name="Gurnon J.R."/>
            <person name="Agarkova I."/>
            <person name="Kang M."/>
            <person name="Vitek J."/>
            <person name="Duncan G."/>
            <person name="McClung O.W."/>
            <person name="Larsen M."/>
            <person name="Claverie J.-M."/>
            <person name="Van Etten J.L."/>
            <person name="Blanc G."/>
        </authorList>
    </citation>
    <scope>NUCLEOTIDE SEQUENCE [LARGE SCALE GENOMIC DNA]</scope>
</reference>
<dbReference type="PANTHER" id="PTHR46098:SF1">
    <property type="entry name" value="TRNA (CYTOSINE(38)-C(5))-METHYLTRANSFERASE"/>
    <property type="match status" value="1"/>
</dbReference>
<dbReference type="REBASE" id="60500">
    <property type="entry name" value="M.CviCVA1ORF913P"/>
</dbReference>
<comment type="catalytic activity">
    <reaction evidence="6">
        <text>a 2'-deoxycytidine in DNA + S-adenosyl-L-methionine = a 5-methyl-2'-deoxycytidine in DNA + S-adenosyl-L-homocysteine + H(+)</text>
        <dbReference type="Rhea" id="RHEA:13681"/>
        <dbReference type="Rhea" id="RHEA-COMP:11369"/>
        <dbReference type="Rhea" id="RHEA-COMP:11370"/>
        <dbReference type="ChEBI" id="CHEBI:15378"/>
        <dbReference type="ChEBI" id="CHEBI:57856"/>
        <dbReference type="ChEBI" id="CHEBI:59789"/>
        <dbReference type="ChEBI" id="CHEBI:85452"/>
        <dbReference type="ChEBI" id="CHEBI:85454"/>
        <dbReference type="EC" id="2.1.1.37"/>
    </reaction>
</comment>
<keyword evidence="8" id="KW-1185">Reference proteome</keyword>
<evidence type="ECO:0000313" key="7">
    <source>
        <dbReference type="EMBL" id="AGE50664.1"/>
    </source>
</evidence>
<evidence type="ECO:0000256" key="6">
    <source>
        <dbReference type="RuleBase" id="RU000417"/>
    </source>
</evidence>
<organism evidence="7 8">
    <name type="scientific">Paramecium bursaria Chlorella virus CVA-1</name>
    <dbReference type="NCBI Taxonomy" id="42683"/>
    <lineage>
        <taxon>Viruses</taxon>
        <taxon>Varidnaviria</taxon>
        <taxon>Bamfordvirae</taxon>
        <taxon>Nucleocytoviricota</taxon>
        <taxon>Megaviricetes</taxon>
        <taxon>Algavirales</taxon>
        <taxon>Phycodnaviridae</taxon>
        <taxon>Chlorovirus</taxon>
        <taxon>Chlorovirus conductrix</taxon>
        <taxon>Paramecium bursaria Chlorella virus A1</taxon>
    </lineage>
</organism>
<dbReference type="GeneID" id="41900574"/>
<dbReference type="PROSITE" id="PS51679">
    <property type="entry name" value="SAM_MT_C5"/>
    <property type="match status" value="1"/>
</dbReference>
<gene>
    <name evidence="7" type="primary">CVA-1_913R</name>
    <name evidence="7" type="ORF">PBCVCVA1_913R</name>
</gene>
<dbReference type="PRINTS" id="PR00105">
    <property type="entry name" value="C5METTRFRASE"/>
</dbReference>
<accession>M1HKH3</accession>
<dbReference type="PANTHER" id="PTHR46098">
    <property type="entry name" value="TRNA (CYTOSINE(38)-C(5))-METHYLTRANSFERASE"/>
    <property type="match status" value="1"/>
</dbReference>
<dbReference type="GO" id="GO:0032259">
    <property type="term" value="P:methylation"/>
    <property type="evidence" value="ECO:0007669"/>
    <property type="project" value="UniProtKB-KW"/>
</dbReference>
<keyword evidence="2 4" id="KW-0808">Transferase</keyword>
<keyword evidence="3 4" id="KW-0949">S-adenosyl-L-methionine</keyword>
<dbReference type="GO" id="GO:0003886">
    <property type="term" value="F:DNA (cytosine-5-)-methyltransferase activity"/>
    <property type="evidence" value="ECO:0007669"/>
    <property type="project" value="UniProtKB-EC"/>
</dbReference>
<dbReference type="PROSITE" id="PS00094">
    <property type="entry name" value="C5_MTASE_1"/>
    <property type="match status" value="1"/>
</dbReference>
<dbReference type="EC" id="2.1.1.37" evidence="6"/>